<accession>Q5DY65</accession>
<dbReference type="GO" id="GO:0005524">
    <property type="term" value="F:ATP binding"/>
    <property type="evidence" value="ECO:0007669"/>
    <property type="project" value="UniProtKB-KW"/>
</dbReference>
<dbReference type="Pfam" id="PF03135">
    <property type="entry name" value="CagE_TrbE_VirB"/>
    <property type="match status" value="1"/>
</dbReference>
<sequence>MKPTKYATAINQEVSLAHYIPYSSHLTDSILITTDGDLLQMFRLSGVAFETKDNEELSLLHQRLNTLYKGLSESDVSLWTHVIRRKVKHTINGEFNQHFAAHFDAVYNAQFGEEIMTNEFYVTVIQRSTDRLKKLNRNIDAIKARLVERIDAFTEVTDLIKNNLESYHPTSLTCKTNQQGTVLSEPLTVLNYLLTHEWVNVHKPTGEIKHAIGNAWIKIGSDTIELNSVSSTHYAQGIDIKEYASRSYNGLLNGLLYSEFEFVLTQSFSLYPRKIAAKFIKTQKRRGKSSGDGAITQIQDLDQASNDLLDGHFAMGEYHFSLLVFGDSIDNVRQYRSEAQKSLSHSELLCVPIKIATDAAFFAQLPANWGYRPRVVGLTSRNFASFSPFHNFLIGKKEGNPWGDAVTRLKTLSGHPFYFNFHYTLTGDDNFNEKVAGNTRMIGMTGTGKTVALGLLYCQAQKYAQHSPFSTVFFDKDRGAEVMIRALGGNYLRVQNGKQTGFNPLQMNPTPQNISFLKRWVRQLVESKQHPLTTLDERSISQAVDTVMRMEKPLRRLTLINQNIAVGTSKEERENSIKARLDKWCQGGEFAWVFDNDVDLLDFNSATNIGIDGTEFLDNHDIRTPICLYLLHRMDEVIDGRRFFYVMDEAWKWVNDDAFSDFVGNKQLTIRKQNGFGVFATQLPSSLLGSPQGAALIESCSTEIYLPNPKAKHDEYVTDLGLSEKEFSILKEFGEKSRLCLIKQGNQSAICSLTMPGMSNELTLLSASSDELPLFDESIKEVGENPIDWIPIFLQKVREEKERKQGVRNEQHHPIVS</sequence>
<dbReference type="PANTHER" id="PTHR30121:SF12">
    <property type="entry name" value="TYPE IV SECRETION SYSTEM PROTEIN CAGE"/>
    <property type="match status" value="1"/>
</dbReference>
<dbReference type="Proteomes" id="UP000000537">
    <property type="component" value="Plasmid pES100"/>
</dbReference>
<dbReference type="InterPro" id="IPR051162">
    <property type="entry name" value="T4SS_component"/>
</dbReference>
<keyword evidence="3" id="KW-0067">ATP-binding</keyword>
<evidence type="ECO:0000313" key="5">
    <source>
        <dbReference type="EMBL" id="AAW88281.1"/>
    </source>
</evidence>
<dbReference type="OrthoDB" id="5555485at2"/>
<evidence type="ECO:0000256" key="2">
    <source>
        <dbReference type="ARBA" id="ARBA00022741"/>
    </source>
</evidence>
<dbReference type="RefSeq" id="WP_011263998.1">
    <property type="nucleotide sequence ID" value="NC_006842.1"/>
</dbReference>
<protein>
    <submittedName>
        <fullName evidence="5">VirB4 ATPase</fullName>
    </submittedName>
</protein>
<evidence type="ECO:0000313" key="6">
    <source>
        <dbReference type="Proteomes" id="UP000000537"/>
    </source>
</evidence>
<evidence type="ECO:0000256" key="1">
    <source>
        <dbReference type="ARBA" id="ARBA00006512"/>
    </source>
</evidence>
<dbReference type="PANTHER" id="PTHR30121">
    <property type="entry name" value="UNCHARACTERIZED PROTEIN YJGR-RELATED"/>
    <property type="match status" value="1"/>
</dbReference>
<dbReference type="InterPro" id="IPR027417">
    <property type="entry name" value="P-loop_NTPase"/>
</dbReference>
<comment type="similarity">
    <text evidence="1">Belongs to the TrbE/VirB4 family.</text>
</comment>
<dbReference type="GeneID" id="54166533"/>
<dbReference type="EMBL" id="CP000022">
    <property type="protein sequence ID" value="AAW88281.1"/>
    <property type="molecule type" value="Genomic_DNA"/>
</dbReference>
<evidence type="ECO:0000256" key="3">
    <source>
        <dbReference type="ARBA" id="ARBA00022840"/>
    </source>
</evidence>
<reference evidence="5 6" key="2">
    <citation type="journal article" date="2008" name="BMC Genomics">
        <title>Comparative genomics-based investigation of resequencing targets in Vibrio fischeri: focus on point miscalls and artefactual expansions.</title>
        <authorList>
            <person name="Mandel M.J."/>
            <person name="Stabb E.V."/>
            <person name="Ruby E.G."/>
        </authorList>
    </citation>
    <scope>NUCLEOTIDE SEQUENCE [LARGE SCALE GENOMIC DNA]</scope>
    <source>
        <strain evidence="6">ATCC 700601 / ES114</strain>
    </source>
</reference>
<dbReference type="Gene3D" id="1.10.8.730">
    <property type="match status" value="1"/>
</dbReference>
<dbReference type="SUPFAM" id="SSF52540">
    <property type="entry name" value="P-loop containing nucleoside triphosphate hydrolases"/>
    <property type="match status" value="1"/>
</dbReference>
<dbReference type="NCBIfam" id="TIGR00929">
    <property type="entry name" value="VirB4_CagE"/>
    <property type="match status" value="1"/>
</dbReference>
<dbReference type="AlphaFoldDB" id="Q5DY65"/>
<dbReference type="HOGENOM" id="CLU_008341_3_0_6"/>
<reference evidence="5 6" key="1">
    <citation type="journal article" date="2005" name="Proc. Natl. Acad. Sci. U.S.A.">
        <title>Complete genome sequence of Vibrio fischeri: a symbiotic bacterium with pathogenic congeners.</title>
        <authorList>
            <person name="Ruby E.G."/>
            <person name="Urbanowski M."/>
            <person name="Campbell J."/>
            <person name="Dunn A."/>
            <person name="Faini M."/>
            <person name="Gunsalus R."/>
            <person name="Lostroh P."/>
            <person name="Lupp C."/>
            <person name="McCann J."/>
            <person name="Millikan D."/>
            <person name="Schaefer A."/>
            <person name="Stabb E."/>
            <person name="Stevens A."/>
            <person name="Visick K."/>
            <person name="Whistler C."/>
            <person name="Greenberg E.P."/>
        </authorList>
    </citation>
    <scope>NUCLEOTIDE SEQUENCE [LARGE SCALE GENOMIC DNA]</scope>
    <source>
        <strain evidence="6">ATCC 700601 / ES114</strain>
    </source>
</reference>
<proteinExistence type="inferred from homology"/>
<dbReference type="InterPro" id="IPR018145">
    <property type="entry name" value="CagE_TrbE_VirB_cntrl_dom"/>
</dbReference>
<dbReference type="KEGG" id="vfi:VF_B0039"/>
<dbReference type="EnsemblBacteria" id="AAW88281">
    <property type="protein sequence ID" value="AAW88281"/>
    <property type="gene ID" value="VF_B0039"/>
</dbReference>
<name>Q5DY65_ALIF1</name>
<gene>
    <name evidence="5" type="ordered locus">VF_B0039</name>
</gene>
<geneLocation type="plasmid" evidence="5 6">
    <name>pES100</name>
</geneLocation>
<evidence type="ECO:0000259" key="4">
    <source>
        <dbReference type="Pfam" id="PF03135"/>
    </source>
</evidence>
<keyword evidence="5" id="KW-0614">Plasmid</keyword>
<organism evidence="5 6">
    <name type="scientific">Aliivibrio fischeri (strain ATCC 700601 / ES114)</name>
    <name type="common">Vibrio fischeri</name>
    <dbReference type="NCBI Taxonomy" id="312309"/>
    <lineage>
        <taxon>Bacteria</taxon>
        <taxon>Pseudomonadati</taxon>
        <taxon>Pseudomonadota</taxon>
        <taxon>Gammaproteobacteria</taxon>
        <taxon>Vibrionales</taxon>
        <taxon>Vibrionaceae</taxon>
        <taxon>Aliivibrio</taxon>
    </lineage>
</organism>
<dbReference type="PATRIC" id="fig|312309.11.peg.3808"/>
<dbReference type="Gene3D" id="3.40.50.300">
    <property type="entry name" value="P-loop containing nucleotide triphosphate hydrolases"/>
    <property type="match status" value="1"/>
</dbReference>
<dbReference type="InterPro" id="IPR004346">
    <property type="entry name" value="CagE_TrbE_VirB"/>
</dbReference>
<keyword evidence="2" id="KW-0547">Nucleotide-binding</keyword>
<keyword evidence="6" id="KW-1185">Reference proteome</keyword>
<feature type="domain" description="CagE TrbE VirB component of type IV transporter system central" evidence="4">
    <location>
        <begin position="177"/>
        <end position="374"/>
    </location>
</feature>
<dbReference type="eggNOG" id="COG3451">
    <property type="taxonomic scope" value="Bacteria"/>
</dbReference>